<evidence type="ECO:0008006" key="4">
    <source>
        <dbReference type="Google" id="ProtNLM"/>
    </source>
</evidence>
<name>A0A348B5B9_9CREN</name>
<evidence type="ECO:0000313" key="3">
    <source>
        <dbReference type="Proteomes" id="UP000276741"/>
    </source>
</evidence>
<keyword evidence="3" id="KW-1185">Reference proteome</keyword>
<evidence type="ECO:0000313" key="1">
    <source>
        <dbReference type="EMBL" id="BBD73371.1"/>
    </source>
</evidence>
<evidence type="ECO:0000313" key="2">
    <source>
        <dbReference type="EMBL" id="GGU00977.1"/>
    </source>
</evidence>
<dbReference type="Proteomes" id="UP000276741">
    <property type="component" value="Chromosome"/>
</dbReference>
<reference evidence="2" key="4">
    <citation type="submission" date="2020-09" db="EMBL/GenBank/DDBJ databases">
        <authorList>
            <person name="Sun Q."/>
            <person name="Ohkuma M."/>
        </authorList>
    </citation>
    <scope>NUCLEOTIDE SEQUENCE</scope>
    <source>
        <strain evidence="2">JCM 31740</strain>
    </source>
</reference>
<dbReference type="AlphaFoldDB" id="A0A348B5B9"/>
<dbReference type="EMBL" id="AP018553">
    <property type="protein sequence ID" value="BBD73371.1"/>
    <property type="molecule type" value="Genomic_DNA"/>
</dbReference>
<reference evidence="3" key="2">
    <citation type="submission" date="2018-04" db="EMBL/GenBank/DDBJ databases">
        <title>Complete genome sequence of Sulfodiicoccus acidiphilus strain HS-1.</title>
        <authorList>
            <person name="Sakai H.D."/>
            <person name="Kurosawa N."/>
        </authorList>
    </citation>
    <scope>NUCLEOTIDE SEQUENCE [LARGE SCALE GENOMIC DNA]</scope>
    <source>
        <strain evidence="3">HS-1</strain>
    </source>
</reference>
<dbReference type="Gene3D" id="3.30.70.1900">
    <property type="match status" value="1"/>
</dbReference>
<dbReference type="OrthoDB" id="41517at2157"/>
<dbReference type="RefSeq" id="WP_126450528.1">
    <property type="nucleotide sequence ID" value="NZ_AP018553.1"/>
</dbReference>
<protein>
    <recommendedName>
        <fullName evidence="4">CRISPR-associated protein Cas6 C-terminal domain-containing protein</fullName>
    </recommendedName>
</protein>
<dbReference type="KEGG" id="sacd:HS1genome_1760"/>
<dbReference type="GeneID" id="38667241"/>
<gene>
    <name evidence="2" type="ORF">GCM10007116_17800</name>
    <name evidence="1" type="ORF">HS1genome_1760</name>
</gene>
<sequence>MLRASITLRPENRVVLPPMTSKLGKVITKGDSSFFVSPVRVDGRYLFRLSKDPLPVEVSPGPCVVDISGSPEGLIKLLAELKDFHAFNTKWRIEDVKVEDVRVECSKGFELSSLSPVLPFDPYVKVKLKRFTNSVDVVLAAPLMDVTSLSRGDELKAELEELRRFIIEDPSLLYTVKVIYAGKEVVGMLGKLRYRILRDVPRLTEVLSAAAVRGVGSSRRNGFGRVEVRCYQESGKSREDEGLLRKER</sequence>
<reference evidence="2" key="1">
    <citation type="journal article" date="2014" name="Int. J. Syst. Evol. Microbiol.">
        <title>Complete genome sequence of Corynebacterium casei LMG S-19264T (=DSM 44701T), isolated from a smear-ripened cheese.</title>
        <authorList>
            <consortium name="US DOE Joint Genome Institute (JGI-PGF)"/>
            <person name="Walter F."/>
            <person name="Albersmeier A."/>
            <person name="Kalinowski J."/>
            <person name="Ruckert C."/>
        </authorList>
    </citation>
    <scope>NUCLEOTIDE SEQUENCE</scope>
    <source>
        <strain evidence="2">JCM 31740</strain>
    </source>
</reference>
<reference evidence="1" key="3">
    <citation type="journal article" date="2019" name="BMC Res. Notes">
        <title>Complete genome sequence of the Sulfodiicoccus acidiphilus strain HS-1T, the first crenarchaeon that lacks polB3, isolated from an acidic hot spring in Ohwaku-dani, Hakone, Japan.</title>
        <authorList>
            <person name="Sakai H.D."/>
            <person name="Kurosawa N."/>
        </authorList>
    </citation>
    <scope>NUCLEOTIDE SEQUENCE</scope>
    <source>
        <strain evidence="1">HS-1</strain>
    </source>
</reference>
<dbReference type="EMBL" id="BMQS01000018">
    <property type="protein sequence ID" value="GGU00977.1"/>
    <property type="molecule type" value="Genomic_DNA"/>
</dbReference>
<proteinExistence type="predicted"/>
<organism evidence="1 3">
    <name type="scientific">Sulfodiicoccus acidiphilus</name>
    <dbReference type="NCBI Taxonomy" id="1670455"/>
    <lineage>
        <taxon>Archaea</taxon>
        <taxon>Thermoproteota</taxon>
        <taxon>Thermoprotei</taxon>
        <taxon>Sulfolobales</taxon>
        <taxon>Sulfolobaceae</taxon>
        <taxon>Sulfodiicoccus</taxon>
    </lineage>
</organism>
<accession>A0A348B5B9</accession>
<dbReference type="Proteomes" id="UP000616143">
    <property type="component" value="Unassembled WGS sequence"/>
</dbReference>